<dbReference type="GO" id="GO:0016787">
    <property type="term" value="F:hydrolase activity"/>
    <property type="evidence" value="ECO:0007669"/>
    <property type="project" value="UniProtKB-KW"/>
</dbReference>
<evidence type="ECO:0000259" key="3">
    <source>
        <dbReference type="PROSITE" id="PS51462"/>
    </source>
</evidence>
<dbReference type="Gene3D" id="3.90.79.10">
    <property type="entry name" value="Nucleoside Triphosphate Pyrophosphohydrolase"/>
    <property type="match status" value="1"/>
</dbReference>
<name>A0A4Z1BU92_9ACTN</name>
<evidence type="ECO:0000313" key="4">
    <source>
        <dbReference type="EMBL" id="TGN64831.1"/>
    </source>
</evidence>
<sequence length="180" mass="19390">MPMSARSWGQMRGGESNAMLCTNRFAVMPAALHIARLRSKVGNDLLLLPSVAVLPIDDDGRVLLVRQTDFGSYGTIGGAVDEDEAPEDAARREAREEIGADVEITGLVGALGGPEFRLTYPNGDQCAYVSIVYSARLAPGAETSPDGDEVDQMRWFARSELTDSAVGHFAQSTFAALRWI</sequence>
<dbReference type="PROSITE" id="PS51462">
    <property type="entry name" value="NUDIX"/>
    <property type="match status" value="1"/>
</dbReference>
<protein>
    <submittedName>
        <fullName evidence="4">NUDIX domain-containing protein</fullName>
    </submittedName>
</protein>
<comment type="cofactor">
    <cofactor evidence="1">
        <name>Mg(2+)</name>
        <dbReference type="ChEBI" id="CHEBI:18420"/>
    </cofactor>
</comment>
<dbReference type="PANTHER" id="PTHR43046:SF14">
    <property type="entry name" value="MUTT_NUDIX FAMILY PROTEIN"/>
    <property type="match status" value="1"/>
</dbReference>
<dbReference type="Proteomes" id="UP000297496">
    <property type="component" value="Unassembled WGS sequence"/>
</dbReference>
<organism evidence="4 5">
    <name type="scientific">Nocardioides eburneiflavus</name>
    <dbReference type="NCBI Taxonomy" id="2518372"/>
    <lineage>
        <taxon>Bacteria</taxon>
        <taxon>Bacillati</taxon>
        <taxon>Actinomycetota</taxon>
        <taxon>Actinomycetes</taxon>
        <taxon>Propionibacteriales</taxon>
        <taxon>Nocardioidaceae</taxon>
        <taxon>Nocardioides</taxon>
    </lineage>
</organism>
<dbReference type="PANTHER" id="PTHR43046">
    <property type="entry name" value="GDP-MANNOSE MANNOSYL HYDROLASE"/>
    <property type="match status" value="1"/>
</dbReference>
<dbReference type="SUPFAM" id="SSF55811">
    <property type="entry name" value="Nudix"/>
    <property type="match status" value="1"/>
</dbReference>
<keyword evidence="2" id="KW-0378">Hydrolase</keyword>
<dbReference type="InterPro" id="IPR020084">
    <property type="entry name" value="NUDIX_hydrolase_CS"/>
</dbReference>
<reference evidence="4 5" key="1">
    <citation type="submission" date="2019-04" db="EMBL/GenBank/DDBJ databases">
        <title>Three New Species of Nocardioides, Nocardioides euryhalodurans sp. nov., Nocardioides seonyuensis sp. nov. and Nocardioides eburneoflavus sp. nov. Isolated from Soil.</title>
        <authorList>
            <person name="Roh S.G."/>
            <person name="Lee C."/>
            <person name="Kim M.-K."/>
            <person name="Kim S.B."/>
        </authorList>
    </citation>
    <scope>NUCLEOTIDE SEQUENCE [LARGE SCALE GENOMIC DNA]</scope>
    <source>
        <strain evidence="4 5">MMS17-SY213</strain>
    </source>
</reference>
<gene>
    <name evidence="4" type="ORF">EXE59_13330</name>
</gene>
<accession>A0A4Z1BU92</accession>
<dbReference type="OrthoDB" id="9804442at2"/>
<evidence type="ECO:0000256" key="1">
    <source>
        <dbReference type="ARBA" id="ARBA00001946"/>
    </source>
</evidence>
<evidence type="ECO:0000256" key="2">
    <source>
        <dbReference type="ARBA" id="ARBA00022801"/>
    </source>
</evidence>
<dbReference type="EMBL" id="SRRO01000001">
    <property type="protein sequence ID" value="TGN64831.1"/>
    <property type="molecule type" value="Genomic_DNA"/>
</dbReference>
<evidence type="ECO:0000313" key="5">
    <source>
        <dbReference type="Proteomes" id="UP000297496"/>
    </source>
</evidence>
<dbReference type="AlphaFoldDB" id="A0A4Z1BU92"/>
<dbReference type="PROSITE" id="PS00893">
    <property type="entry name" value="NUDIX_BOX"/>
    <property type="match status" value="1"/>
</dbReference>
<comment type="caution">
    <text evidence="4">The sequence shown here is derived from an EMBL/GenBank/DDBJ whole genome shotgun (WGS) entry which is preliminary data.</text>
</comment>
<feature type="domain" description="Nudix hydrolase" evidence="3">
    <location>
        <begin position="46"/>
        <end position="180"/>
    </location>
</feature>
<dbReference type="InterPro" id="IPR015797">
    <property type="entry name" value="NUDIX_hydrolase-like_dom_sf"/>
</dbReference>
<keyword evidence="5" id="KW-1185">Reference proteome</keyword>
<proteinExistence type="predicted"/>
<dbReference type="Pfam" id="PF00293">
    <property type="entry name" value="NUDIX"/>
    <property type="match status" value="1"/>
</dbReference>
<dbReference type="InterPro" id="IPR000086">
    <property type="entry name" value="NUDIX_hydrolase_dom"/>
</dbReference>